<organism evidence="3 4">
    <name type="scientific">Gallaecimonas xiamenensis 3-C-1</name>
    <dbReference type="NCBI Taxonomy" id="745411"/>
    <lineage>
        <taxon>Bacteria</taxon>
        <taxon>Pseudomonadati</taxon>
        <taxon>Pseudomonadota</taxon>
        <taxon>Gammaproteobacteria</taxon>
        <taxon>Enterobacterales</taxon>
        <taxon>Gallaecimonadaceae</taxon>
        <taxon>Gallaecimonas</taxon>
    </lineage>
</organism>
<comment type="caution">
    <text evidence="3">The sequence shown here is derived from an EMBL/GenBank/DDBJ whole genome shotgun (WGS) entry which is preliminary data.</text>
</comment>
<accession>K2JA64</accession>
<reference evidence="3 4" key="1">
    <citation type="journal article" date="2012" name="J. Bacteriol.">
        <title>Genome Sequence of Gallaecimonas xiamenensis Type Strain 3-C-1.</title>
        <authorList>
            <person name="Lai Q."/>
            <person name="Wang L."/>
            <person name="Wang W."/>
            <person name="Shao Z."/>
        </authorList>
    </citation>
    <scope>NUCLEOTIDE SEQUENCE [LARGE SCALE GENOMIC DNA]</scope>
    <source>
        <strain evidence="3 4">3-C-1</strain>
    </source>
</reference>
<proteinExistence type="predicted"/>
<dbReference type="AlphaFoldDB" id="K2JA64"/>
<dbReference type="GO" id="GO:0071111">
    <property type="term" value="F:cyclic-guanylate-specific phosphodiesterase activity"/>
    <property type="evidence" value="ECO:0007669"/>
    <property type="project" value="InterPro"/>
</dbReference>
<dbReference type="CDD" id="cd01948">
    <property type="entry name" value="EAL"/>
    <property type="match status" value="1"/>
</dbReference>
<evidence type="ECO:0000313" key="4">
    <source>
        <dbReference type="Proteomes" id="UP000006755"/>
    </source>
</evidence>
<dbReference type="OrthoDB" id="9816034at2"/>
<dbReference type="InterPro" id="IPR043128">
    <property type="entry name" value="Rev_trsase/Diguanyl_cyclase"/>
</dbReference>
<dbReference type="SMART" id="SM00052">
    <property type="entry name" value="EAL"/>
    <property type="match status" value="1"/>
</dbReference>
<feature type="domain" description="GGDEF" evidence="2">
    <location>
        <begin position="174"/>
        <end position="304"/>
    </location>
</feature>
<dbReference type="Gene3D" id="3.20.20.450">
    <property type="entry name" value="EAL domain"/>
    <property type="match status" value="1"/>
</dbReference>
<dbReference type="eggNOG" id="COG5001">
    <property type="taxonomic scope" value="Bacteria"/>
</dbReference>
<evidence type="ECO:0000259" key="1">
    <source>
        <dbReference type="PROSITE" id="PS50883"/>
    </source>
</evidence>
<dbReference type="SUPFAM" id="SSF141868">
    <property type="entry name" value="EAL domain-like"/>
    <property type="match status" value="1"/>
</dbReference>
<evidence type="ECO:0000313" key="3">
    <source>
        <dbReference type="EMBL" id="EKE71697.1"/>
    </source>
</evidence>
<dbReference type="InterPro" id="IPR035919">
    <property type="entry name" value="EAL_sf"/>
</dbReference>
<dbReference type="PROSITE" id="PS50883">
    <property type="entry name" value="EAL"/>
    <property type="match status" value="1"/>
</dbReference>
<feature type="domain" description="EAL" evidence="1">
    <location>
        <begin position="312"/>
        <end position="566"/>
    </location>
</feature>
<dbReference type="Gene3D" id="3.30.70.270">
    <property type="match status" value="1"/>
</dbReference>
<dbReference type="SMART" id="SM00267">
    <property type="entry name" value="GGDEF"/>
    <property type="match status" value="1"/>
</dbReference>
<dbReference type="SUPFAM" id="SSF55073">
    <property type="entry name" value="Nucleotide cyclase"/>
    <property type="match status" value="1"/>
</dbReference>
<dbReference type="EMBL" id="AMRI01000016">
    <property type="protein sequence ID" value="EKE71697.1"/>
    <property type="molecule type" value="Genomic_DNA"/>
</dbReference>
<dbReference type="PANTHER" id="PTHR33121">
    <property type="entry name" value="CYCLIC DI-GMP PHOSPHODIESTERASE PDEF"/>
    <property type="match status" value="1"/>
</dbReference>
<dbReference type="Pfam" id="PF00990">
    <property type="entry name" value="GGDEF"/>
    <property type="match status" value="1"/>
</dbReference>
<sequence>MMSQQALSFCALGLCLVFFVLWLAGLWRNRTLQRQNDRLAARAKVRDELAQQARSGWLCLTPELDIHWASPSLAVLFDKVASAKGSHLSVLDAPWPLAALRGWRDGKSPYFQQQIPGFALHGYRRDGQLWLHIACQQGTQRQVRQLRQQLQKDGLTGLLNRQGFILKLVADGFNDGALAQLNLQRFRMLNDTLGLDAGDELLRNLGELVQGALHHGEFAARPDGDTFWIRFAEGSNWEQRLEALLKVLQGTISQVCQDGFPLGLKAGVCLAEAGLDTWESIRRADLACHLPSDLPWVRFSAEHPLLVERHQASKLAKTVSQAIQDGNFLLFYQPLQPLKPQHGPLRAEVLVRMLGEQGEMLSPGRFLAATEHFQLTSRLDRWVIKAVIDWLGRHPQLHDQLVLAVNLSGQSLSDSRFALTIRHWLRSAGVPAKTLCIEITESVAIDNLKEARRFMAALQEEGVRFALDDFGSGFSSFRYLQVLPVDYVKIDGSLIQDLLRSRRDRAIVRGIASVCRGLSLPVVAEFVDKPELLAYVRRLGLDYAQGNLIGRPSRLDLLPLEWQEQQEA</sequence>
<dbReference type="Pfam" id="PF00563">
    <property type="entry name" value="EAL"/>
    <property type="match status" value="1"/>
</dbReference>
<dbReference type="PROSITE" id="PS50887">
    <property type="entry name" value="GGDEF"/>
    <property type="match status" value="1"/>
</dbReference>
<evidence type="ECO:0000259" key="2">
    <source>
        <dbReference type="PROSITE" id="PS50887"/>
    </source>
</evidence>
<dbReference type="InterPro" id="IPR050706">
    <property type="entry name" value="Cyclic-di-GMP_PDE-like"/>
</dbReference>
<dbReference type="RefSeq" id="WP_008485154.1">
    <property type="nucleotide sequence ID" value="NZ_AMRI01000016.1"/>
</dbReference>
<dbReference type="InterPro" id="IPR000160">
    <property type="entry name" value="GGDEF_dom"/>
</dbReference>
<dbReference type="InterPro" id="IPR029787">
    <property type="entry name" value="Nucleotide_cyclase"/>
</dbReference>
<protein>
    <submittedName>
        <fullName evidence="3">PAS/PAC sensor-containing diguanylate cyclase/phosphodiesterase</fullName>
    </submittedName>
</protein>
<dbReference type="InterPro" id="IPR001633">
    <property type="entry name" value="EAL_dom"/>
</dbReference>
<keyword evidence="4" id="KW-1185">Reference proteome</keyword>
<dbReference type="PANTHER" id="PTHR33121:SF23">
    <property type="entry name" value="CYCLIC DI-GMP PHOSPHODIESTERASE PDEB"/>
    <property type="match status" value="1"/>
</dbReference>
<dbReference type="Proteomes" id="UP000006755">
    <property type="component" value="Unassembled WGS sequence"/>
</dbReference>
<gene>
    <name evidence="3" type="ORF">B3C1_12199</name>
</gene>
<name>K2JA64_9GAMM</name>
<dbReference type="STRING" id="745411.B3C1_12199"/>